<organism evidence="2 3">
    <name type="scientific">Pseudomonas pohangensis</name>
    <dbReference type="NCBI Taxonomy" id="364197"/>
    <lineage>
        <taxon>Bacteria</taxon>
        <taxon>Pseudomonadati</taxon>
        <taxon>Pseudomonadota</taxon>
        <taxon>Gammaproteobacteria</taxon>
        <taxon>Pseudomonadales</taxon>
        <taxon>Pseudomonadaceae</taxon>
        <taxon>Pseudomonas</taxon>
    </lineage>
</organism>
<evidence type="ECO:0000313" key="2">
    <source>
        <dbReference type="EMBL" id="SDU02367.1"/>
    </source>
</evidence>
<gene>
    <name evidence="2" type="ORF">SAMN05216296_1324</name>
</gene>
<feature type="transmembrane region" description="Helical" evidence="1">
    <location>
        <begin position="30"/>
        <end position="49"/>
    </location>
</feature>
<evidence type="ECO:0000313" key="3">
    <source>
        <dbReference type="Proteomes" id="UP000243232"/>
    </source>
</evidence>
<feature type="transmembrane region" description="Helical" evidence="1">
    <location>
        <begin position="56"/>
        <end position="75"/>
    </location>
</feature>
<dbReference type="OrthoDB" id="6074146at2"/>
<reference evidence="3" key="1">
    <citation type="submission" date="2016-10" db="EMBL/GenBank/DDBJ databases">
        <authorList>
            <person name="Varghese N."/>
            <person name="Submissions S."/>
        </authorList>
    </citation>
    <scope>NUCLEOTIDE SEQUENCE [LARGE SCALE GENOMIC DNA]</scope>
    <source>
        <strain evidence="3">DSM 17875</strain>
    </source>
</reference>
<proteinExistence type="predicted"/>
<dbReference type="RefSeq" id="WP_090193661.1">
    <property type="nucleotide sequence ID" value="NZ_LT629785.1"/>
</dbReference>
<keyword evidence="1" id="KW-1133">Transmembrane helix</keyword>
<accession>A0A1H2F4X1</accession>
<keyword evidence="1" id="KW-0472">Membrane</keyword>
<dbReference type="EMBL" id="LT629785">
    <property type="protein sequence ID" value="SDU02367.1"/>
    <property type="molecule type" value="Genomic_DNA"/>
</dbReference>
<evidence type="ECO:0000256" key="1">
    <source>
        <dbReference type="SAM" id="Phobius"/>
    </source>
</evidence>
<sequence length="415" mass="46702">MDALLILAGLLLFLSAFVWLVMRAFDTSLLWGWGSLIPPITLLFIFRKWSKARTPVILGGLALGTMIVGLAQMAASSPERVSDIFSLRWMHAEPAGGNPQIRLAGELNGQSFNPQTAELIDGVLTLREGQDFYARRELTIRLPAQPAGALKLDVLPQDRQRVPVIELNWLLPEQDLPEARRITRGYSLRLNLQPVAPNKLAGEFHLVLPARFKTSLSGELELYTDRLRYRDGKLDTGYDSRETLGRVIEDYLQRRFRSTNVVMGELPPIRFPSKKLALEVATQVNGQKVQLPLELEKDDWHGWRVANDRYPALPRAQKVAEPARLEQPDAPEQAEPRNMLDRRVRFSLQRLLLNPDNYQHLMMRVETDGGVTAQGRFAGISKEGDLIIRSQISGAGEATFNLHAAEVVNIELLEP</sequence>
<keyword evidence="3" id="KW-1185">Reference proteome</keyword>
<dbReference type="Proteomes" id="UP000243232">
    <property type="component" value="Chromosome I"/>
</dbReference>
<protein>
    <submittedName>
        <fullName evidence="2">Uncharacterized protein</fullName>
    </submittedName>
</protein>
<dbReference type="AlphaFoldDB" id="A0A1H2F4X1"/>
<name>A0A1H2F4X1_9PSED</name>
<keyword evidence="1" id="KW-0812">Transmembrane</keyword>